<accession>A0A9Q3GAN2</accession>
<proteinExistence type="predicted"/>
<gene>
    <name evidence="1" type="ORF">O181_000178</name>
</gene>
<organism evidence="1 2">
    <name type="scientific">Austropuccinia psidii MF-1</name>
    <dbReference type="NCBI Taxonomy" id="1389203"/>
    <lineage>
        <taxon>Eukaryota</taxon>
        <taxon>Fungi</taxon>
        <taxon>Dikarya</taxon>
        <taxon>Basidiomycota</taxon>
        <taxon>Pucciniomycotina</taxon>
        <taxon>Pucciniomycetes</taxon>
        <taxon>Pucciniales</taxon>
        <taxon>Sphaerophragmiaceae</taxon>
        <taxon>Austropuccinia</taxon>
    </lineage>
</organism>
<dbReference type="AlphaFoldDB" id="A0A9Q3GAN2"/>
<evidence type="ECO:0000313" key="2">
    <source>
        <dbReference type="Proteomes" id="UP000765509"/>
    </source>
</evidence>
<comment type="caution">
    <text evidence="1">The sequence shown here is derived from an EMBL/GenBank/DDBJ whole genome shotgun (WGS) entry which is preliminary data.</text>
</comment>
<evidence type="ECO:0000313" key="1">
    <source>
        <dbReference type="EMBL" id="MBW0460463.1"/>
    </source>
</evidence>
<dbReference type="EMBL" id="AVOT02000018">
    <property type="protein sequence ID" value="MBW0460463.1"/>
    <property type="molecule type" value="Genomic_DNA"/>
</dbReference>
<sequence length="77" mass="8610">MNDIFQEFYHQSLCHQSHLALTTASLGLKGFSFKNNSSSVQVNFIKSLKASLCIESLGSDSDFWLIGSTSNKEYNSR</sequence>
<name>A0A9Q3GAN2_9BASI</name>
<protein>
    <submittedName>
        <fullName evidence="1">Uncharacterized protein</fullName>
    </submittedName>
</protein>
<keyword evidence="2" id="KW-1185">Reference proteome</keyword>
<dbReference type="Proteomes" id="UP000765509">
    <property type="component" value="Unassembled WGS sequence"/>
</dbReference>
<reference evidence="1" key="1">
    <citation type="submission" date="2021-03" db="EMBL/GenBank/DDBJ databases">
        <title>Draft genome sequence of rust myrtle Austropuccinia psidii MF-1, a brazilian biotype.</title>
        <authorList>
            <person name="Quecine M.C."/>
            <person name="Pachon D.M.R."/>
            <person name="Bonatelli M.L."/>
            <person name="Correr F.H."/>
            <person name="Franceschini L.M."/>
            <person name="Leite T.F."/>
            <person name="Margarido G.R.A."/>
            <person name="Almeida C.A."/>
            <person name="Ferrarezi J.A."/>
            <person name="Labate C.A."/>
        </authorList>
    </citation>
    <scope>NUCLEOTIDE SEQUENCE</scope>
    <source>
        <strain evidence="1">MF-1</strain>
    </source>
</reference>